<organism evidence="2 3">
    <name type="scientific">Crassostrea virginica</name>
    <name type="common">Eastern oyster</name>
    <dbReference type="NCBI Taxonomy" id="6565"/>
    <lineage>
        <taxon>Eukaryota</taxon>
        <taxon>Metazoa</taxon>
        <taxon>Spiralia</taxon>
        <taxon>Lophotrochozoa</taxon>
        <taxon>Mollusca</taxon>
        <taxon>Bivalvia</taxon>
        <taxon>Autobranchia</taxon>
        <taxon>Pteriomorphia</taxon>
        <taxon>Ostreida</taxon>
        <taxon>Ostreoidea</taxon>
        <taxon>Ostreidae</taxon>
        <taxon>Crassostrea</taxon>
    </lineage>
</organism>
<dbReference type="GeneID" id="111122424"/>
<evidence type="ECO:0000256" key="1">
    <source>
        <dbReference type="SAM" id="MobiDB-lite"/>
    </source>
</evidence>
<keyword evidence="2" id="KW-1185">Reference proteome</keyword>
<evidence type="ECO:0000313" key="3">
    <source>
        <dbReference type="RefSeq" id="XP_022319924.1"/>
    </source>
</evidence>
<evidence type="ECO:0000313" key="2">
    <source>
        <dbReference type="Proteomes" id="UP000694844"/>
    </source>
</evidence>
<dbReference type="AlphaFoldDB" id="A0A8B8CXG0"/>
<protein>
    <submittedName>
        <fullName evidence="3">Uncharacterized protein LOC111122424</fullName>
    </submittedName>
</protein>
<dbReference type="KEGG" id="cvn:111122424"/>
<feature type="compositionally biased region" description="Polar residues" evidence="1">
    <location>
        <begin position="1"/>
        <end position="18"/>
    </location>
</feature>
<feature type="region of interest" description="Disordered" evidence="1">
    <location>
        <begin position="1"/>
        <end position="97"/>
    </location>
</feature>
<accession>A0A8B8CXG0</accession>
<dbReference type="Proteomes" id="UP000694844">
    <property type="component" value="Chromosome 2"/>
</dbReference>
<name>A0A8B8CXG0_CRAVI</name>
<dbReference type="RefSeq" id="XP_022319924.1">
    <property type="nucleotide sequence ID" value="XM_022464216.1"/>
</dbReference>
<gene>
    <name evidence="3" type="primary">LOC111122424</name>
</gene>
<dbReference type="OrthoDB" id="6108679at2759"/>
<sequence length="197" mass="22540">MSFRSSKTGTSAGTNQRTSRTRKQSSGAGAFDQEKQQYYSFLGISNPFPPRTREQQSKSDGPLAVTLPPLTSCRKTSSHCHTEKRRVSASTGPPEGVLRKASKETKKMLQELDKNLIESEPVEQTITDLPERTPEPEILHDFPELRSGSVSKPERIRRHSSYEPRYCWCTRCQIMYRLYKDNDHSLEGWGKYPCFHL</sequence>
<proteinExistence type="predicted"/>
<reference evidence="3" key="1">
    <citation type="submission" date="2025-08" db="UniProtKB">
        <authorList>
            <consortium name="RefSeq"/>
        </authorList>
    </citation>
    <scope>IDENTIFICATION</scope>
    <source>
        <tissue evidence="3">Whole sample</tissue>
    </source>
</reference>